<accession>A0ABX2AWU4</accession>
<protein>
    <submittedName>
        <fullName evidence="1">Uncharacterized protein</fullName>
    </submittedName>
</protein>
<dbReference type="RefSeq" id="WP_172178696.1">
    <property type="nucleotide sequence ID" value="NZ_CASGIA010000026.1"/>
</dbReference>
<evidence type="ECO:0000313" key="2">
    <source>
        <dbReference type="Proteomes" id="UP001193734"/>
    </source>
</evidence>
<comment type="caution">
    <text evidence="1">The sequence shown here is derived from an EMBL/GenBank/DDBJ whole genome shotgun (WGS) entry which is preliminary data.</text>
</comment>
<proteinExistence type="predicted"/>
<evidence type="ECO:0000313" key="1">
    <source>
        <dbReference type="EMBL" id="NPE15041.1"/>
    </source>
</evidence>
<name>A0ABX2AWU4_9BACT</name>
<dbReference type="EMBL" id="JABKKE010000024">
    <property type="protein sequence ID" value="NPE15041.1"/>
    <property type="molecule type" value="Genomic_DNA"/>
</dbReference>
<dbReference type="Gene3D" id="2.60.120.200">
    <property type="match status" value="1"/>
</dbReference>
<reference evidence="1 2" key="1">
    <citation type="submission" date="2020-05" db="EMBL/GenBank/DDBJ databases">
        <title>Distinct polysaccharide utilization as determinants for interspecies competition between intestinal Prevotella spp.</title>
        <authorList>
            <person name="Galvez E.J.C."/>
            <person name="Iljazovic A."/>
            <person name="Strowig T."/>
        </authorList>
    </citation>
    <scope>NUCLEOTIDE SEQUENCE [LARGE SCALE GENOMIC DNA]</scope>
    <source>
        <strain evidence="1 2">PROD</strain>
    </source>
</reference>
<dbReference type="GeneID" id="82158499"/>
<organism evidence="1 2">
    <name type="scientific">Xylanibacter rodentium</name>
    <dbReference type="NCBI Taxonomy" id="2736289"/>
    <lineage>
        <taxon>Bacteria</taxon>
        <taxon>Pseudomonadati</taxon>
        <taxon>Bacteroidota</taxon>
        <taxon>Bacteroidia</taxon>
        <taxon>Bacteroidales</taxon>
        <taxon>Prevotellaceae</taxon>
        <taxon>Xylanibacter</taxon>
    </lineage>
</organism>
<dbReference type="Proteomes" id="UP001193734">
    <property type="component" value="Unassembled WGS sequence"/>
</dbReference>
<sequence>MKIQSIHFIFALVFVPLVLCTVNVRANALSFVTGATGIEKADAAASPAVEITLEKMPAAASPVPINTTTVLCKFKVVATDLPAAAPIYLTGGDAAFSTSHTEIPAGTSTTEVVVSVTPSTLGTHKGGIAFDFDGINPEFNQAYSLNVKAYDPDHLPTITLSRSEVELEARVGSSAEAELTVTPSYCFDYINVKAGEAQNTGLIVSSTLFLPNLGEQKFRITFRPKTEGTVTQTYTFTTTMGEPVVLAVTARATGDIEPEPVEGDELVLDGSAPLAFYEQTFDDVAEHNKPLHIAGWTNVAENGTRAWWGYTSSGDEPFTAAKATLYDSKVAETDGTAASMLLVSPALDYRNAKGKMLEFRLMGQFLHDDQEEKLDVCLVELIDGKPYIYPMQGFGIPAKADESGNWIPYEVDLSVVEDMPDVFFIGFRLSAKRCAASSATYYIDDFKWGREKTADGIISVKGGTCDDNAVYNMQGVRVLDKATPESLHTLVPGIYIYMGQKIRI</sequence>
<gene>
    <name evidence="1" type="ORF">HPS55_12055</name>
</gene>
<keyword evidence="2" id="KW-1185">Reference proteome</keyword>